<dbReference type="InterPro" id="IPR028942">
    <property type="entry name" value="WHIM1_dom"/>
</dbReference>
<keyword evidence="11" id="KW-1185">Reference proteome</keyword>
<dbReference type="Gene3D" id="1.10.10.60">
    <property type="entry name" value="Homeodomain-like"/>
    <property type="match status" value="1"/>
</dbReference>
<evidence type="ECO:0000256" key="3">
    <source>
        <dbReference type="ARBA" id="ARBA00023242"/>
    </source>
</evidence>
<feature type="compositionally biased region" description="Basic and acidic residues" evidence="6">
    <location>
        <begin position="916"/>
        <end position="925"/>
    </location>
</feature>
<gene>
    <name evidence="10" type="ORF">VaNZ11_013710</name>
</gene>
<feature type="compositionally biased region" description="Low complexity" evidence="6">
    <location>
        <begin position="1601"/>
        <end position="1616"/>
    </location>
</feature>
<feature type="region of interest" description="Disordered" evidence="6">
    <location>
        <begin position="1104"/>
        <end position="1174"/>
    </location>
</feature>
<feature type="region of interest" description="Disordered" evidence="6">
    <location>
        <begin position="1420"/>
        <end position="1447"/>
    </location>
</feature>
<dbReference type="Pfam" id="PF02791">
    <property type="entry name" value="DDT"/>
    <property type="match status" value="1"/>
</dbReference>
<feature type="domain" description="Homeobox" evidence="7">
    <location>
        <begin position="17"/>
        <end position="77"/>
    </location>
</feature>
<evidence type="ECO:0000313" key="10">
    <source>
        <dbReference type="EMBL" id="GLI69153.1"/>
    </source>
</evidence>
<feature type="region of interest" description="Disordered" evidence="6">
    <location>
        <begin position="66"/>
        <end position="107"/>
    </location>
</feature>
<keyword evidence="4 5" id="KW-0371">Homeobox</keyword>
<feature type="compositionally biased region" description="Acidic residues" evidence="6">
    <location>
        <begin position="852"/>
        <end position="862"/>
    </location>
</feature>
<feature type="compositionally biased region" description="Low complexity" evidence="6">
    <location>
        <begin position="159"/>
        <end position="183"/>
    </location>
</feature>
<evidence type="ECO:0000256" key="5">
    <source>
        <dbReference type="RuleBase" id="RU000682"/>
    </source>
</evidence>
<feature type="region of interest" description="Disordered" evidence="6">
    <location>
        <begin position="1631"/>
        <end position="1729"/>
    </location>
</feature>
<dbReference type="InterPro" id="IPR007759">
    <property type="entry name" value="Asxl_HARE-HTH"/>
</dbReference>
<feature type="compositionally biased region" description="Acidic residues" evidence="6">
    <location>
        <begin position="987"/>
        <end position="1002"/>
    </location>
</feature>
<keyword evidence="2" id="KW-0804">Transcription</keyword>
<organism evidence="10 11">
    <name type="scientific">Volvox africanus</name>
    <dbReference type="NCBI Taxonomy" id="51714"/>
    <lineage>
        <taxon>Eukaryota</taxon>
        <taxon>Viridiplantae</taxon>
        <taxon>Chlorophyta</taxon>
        <taxon>core chlorophytes</taxon>
        <taxon>Chlorophyceae</taxon>
        <taxon>CS clade</taxon>
        <taxon>Chlamydomonadales</taxon>
        <taxon>Volvocaceae</taxon>
        <taxon>Volvox</taxon>
    </lineage>
</organism>
<feature type="domain" description="DDT" evidence="8">
    <location>
        <begin position="578"/>
        <end position="638"/>
    </location>
</feature>
<keyword evidence="4 5" id="KW-0238">DNA-binding</keyword>
<protein>
    <recommendedName>
        <fullName evidence="12">Homeobox domain-containing protein</fullName>
    </recommendedName>
</protein>
<feature type="compositionally biased region" description="Acidic residues" evidence="6">
    <location>
        <begin position="212"/>
        <end position="225"/>
    </location>
</feature>
<sequence length="1729" mass="182774">MEPAEGPAGGPSDAKAKAPAKPRQNKTPLQKEVLEASYQLNQHPSLEHRKALGDRIQLTEQEVQAWFTNRRRRDKQAEKKAAAASGGAGGTPGATGTPNASAAQSPMPAVAVPVAGAQAGTLPHVPSAGSPGVGAGAAQAGATSPKPKASRAPKPPKASPAAAPPGVAGGPAPIVAAPGAPAGLAQHVPPPHVPATAPPPGAVSVGATSGPDADEETEDADDDTSDAAAAAWEGIRALCVAARATLPVPYREDGPPLGFLFDEPPMPGELAAAGSNKRRRIVLGNDLVAEADEEGVKSVLLRRPGGGKAGIPGAGPVGVMTVAELEMRRRELQMQQQALEEARQDDPDYTSGGRKAEDALRREQERLRKELLRQQEKLERDRKREEDERNREMERSERERKKMADKLEKDRAKEEARKLKELEKMKIAEERELKRLEAAREKERKAEERRKALEERKKEKENARALAQQERAVLRMRHRESANGPPDDDELEYRKLLVAAGIDPATIADVDEDVRNAAAIGGSEAASATPPPPPKRPRPDLPRPEFPPPSIGLEPAWPPFHDADEAGGFGAGYDGLEDGIGSELLVCWSFLQSFADLFGVEVPSLEGLLNALAEGEESHLLADVHCALLRLLQADMEDAHDEKERVGRQTAAAPNFMDRSVVGSARRLEEAWAWGYDVDCWRAHLNALTWPEVLRQMAVVAGRGRSRPPVRRSAADGMKGPRIQGVEGEDVLDDGSSGGSLKLRMPSRYVLGTVKAAAWQVLSGTGPSGLPVAELVRRIQRTGLREMRSSKTPEAVVAGSLARDVLFVRVQPATWALTSVVAFAKRRNEERRGSRHAAKGAKADTAVGEAGENADGDGDTEMADVSVKCETADTVKQESGVKHEQATGGSSGARRRGKGSDAGGAQPMDIDSGTIKQEDVKEETAPRSAPGPAEGRTRSSTGGEDEGSPSGTAPAADAGGSQEPQDQQQQQACGGQQQQQQQQHEQDQDEESYSGDEEEEDVEAHGDERGAGDPWVSSLLTGGYSVMGLRERISALSFLCHAVLDGPTLRTKLDLRTNEAAQRRKQVFEDAKNDKRKRQEEAAARAAAAAEEARKRVEAAAAAGGGAAGSGGGGGNSRASTPVPQGSTPIDPKAIAGEIFGGPVQSDAAKAAMDPARRAEEEDDEKQKRQQRADEIRRIDEECAIRAEPLGSDRRFNRYWLFTTGEEGDMGSGRLWVESAPEGTWRLITTPQQLDALVASLEPRGVREGQLVQALARHADRIKRAMPGVAPISKPTPLDALPAETRAALESAANGRADVIQLRASAQLGPDDDYTTDLQLPAGDSLRMKRFKQDLQRLEAAVPAEVMDESFQRMVWAERVQTATSPATLRTYLGQLEAALLPSQNGCAPGLLATVFHRHPPLVRGAWVEVGKEVATALPGHASKEVLPPADRTDGQPQAPPSDEPLAWLPPTLPALTLRLLSLDSSIVYRAGVPSGRDSLAGYKYTVRPAPLDAQPAVVAASAATADTAGTAPPASAALPMSVGGGAVVLTNVLADRGRVNHAIRRVPDLPTEIMTLRAREFVLPVEEMRESVAEADKQGLLTSVSAATGGKGKGKGGAASTGKGSSAAGGAKAGKVGSRSVVVVSGLRGTAGANKNKGGSKTKGLSAPGVGSRAKGGKGGAAGGSRSKAPATATTEEPEGEEEWIQGTGEHLGEPVLLGPEDEDDLGFSEDEDALEEGYDDPYDSDYR</sequence>
<dbReference type="Proteomes" id="UP001165090">
    <property type="component" value="Unassembled WGS sequence"/>
</dbReference>
<evidence type="ECO:0000259" key="8">
    <source>
        <dbReference type="PROSITE" id="PS50827"/>
    </source>
</evidence>
<feature type="compositionally biased region" description="Low complexity" evidence="6">
    <location>
        <begin position="94"/>
        <end position="107"/>
    </location>
</feature>
<dbReference type="PROSITE" id="PS51913">
    <property type="entry name" value="HTH_HARE"/>
    <property type="match status" value="1"/>
</dbReference>
<evidence type="ECO:0000256" key="6">
    <source>
        <dbReference type="SAM" id="MobiDB-lite"/>
    </source>
</evidence>
<dbReference type="EMBL" id="BSDZ01000080">
    <property type="protein sequence ID" value="GLI69153.1"/>
    <property type="molecule type" value="Genomic_DNA"/>
</dbReference>
<comment type="caution">
    <text evidence="10">The sequence shown here is derived from an EMBL/GenBank/DDBJ whole genome shotgun (WGS) entry which is preliminary data.</text>
</comment>
<feature type="region of interest" description="Disordered" evidence="6">
    <location>
        <begin position="438"/>
        <end position="467"/>
    </location>
</feature>
<evidence type="ECO:0000256" key="2">
    <source>
        <dbReference type="ARBA" id="ARBA00023163"/>
    </source>
</evidence>
<feature type="region of interest" description="Disordered" evidence="6">
    <location>
        <begin position="120"/>
        <end position="228"/>
    </location>
</feature>
<evidence type="ECO:0000256" key="1">
    <source>
        <dbReference type="ARBA" id="ARBA00004123"/>
    </source>
</evidence>
<dbReference type="PANTHER" id="PTHR36968:SF5">
    <property type="entry name" value="HOMEOBOX-DDT DOMAIN PROTEIN RLT2"/>
    <property type="match status" value="1"/>
</dbReference>
<feature type="compositionally biased region" description="Basic and acidic residues" evidence="6">
    <location>
        <begin position="870"/>
        <end position="885"/>
    </location>
</feature>
<feature type="compositionally biased region" description="Gly residues" evidence="6">
    <location>
        <begin position="1104"/>
        <end position="1116"/>
    </location>
</feature>
<feature type="region of interest" description="Disordered" evidence="6">
    <location>
        <begin position="1"/>
        <end position="31"/>
    </location>
</feature>
<feature type="region of interest" description="Disordered" evidence="6">
    <location>
        <begin position="331"/>
        <end position="422"/>
    </location>
</feature>
<accession>A0ABQ5SGT9</accession>
<feature type="compositionally biased region" description="Basic and acidic residues" evidence="6">
    <location>
        <begin position="1155"/>
        <end position="1174"/>
    </location>
</feature>
<feature type="compositionally biased region" description="Basic and acidic residues" evidence="6">
    <location>
        <begin position="1066"/>
        <end position="1083"/>
    </location>
</feature>
<feature type="compositionally biased region" description="Low complexity" evidence="6">
    <location>
        <begin position="959"/>
        <end position="983"/>
    </location>
</feature>
<feature type="compositionally biased region" description="Low complexity" evidence="6">
    <location>
        <begin position="1665"/>
        <end position="1676"/>
    </location>
</feature>
<feature type="region of interest" description="Disordered" evidence="6">
    <location>
        <begin position="521"/>
        <end position="563"/>
    </location>
</feature>
<reference evidence="10 11" key="1">
    <citation type="journal article" date="2023" name="IScience">
        <title>Expanded male sex-determining region conserved during the evolution of homothallism in the green alga Volvox.</title>
        <authorList>
            <person name="Yamamoto K."/>
            <person name="Matsuzaki R."/>
            <person name="Mahakham W."/>
            <person name="Heman W."/>
            <person name="Sekimoto H."/>
            <person name="Kawachi M."/>
            <person name="Minakuchi Y."/>
            <person name="Toyoda A."/>
            <person name="Nozaki H."/>
        </authorList>
    </citation>
    <scope>NUCLEOTIDE SEQUENCE [LARGE SCALE GENOMIC DNA]</scope>
    <source>
        <strain evidence="10 11">NIES-4468</strain>
    </source>
</reference>
<dbReference type="PROSITE" id="PS50827">
    <property type="entry name" value="DDT"/>
    <property type="match status" value="1"/>
</dbReference>
<dbReference type="Pfam" id="PF00046">
    <property type="entry name" value="Homeodomain"/>
    <property type="match status" value="1"/>
</dbReference>
<evidence type="ECO:0000259" key="7">
    <source>
        <dbReference type="PROSITE" id="PS50071"/>
    </source>
</evidence>
<feature type="domain" description="HTH HARE-type" evidence="9">
    <location>
        <begin position="752"/>
        <end position="820"/>
    </location>
</feature>
<feature type="DNA-binding region" description="Homeobox" evidence="4">
    <location>
        <begin position="19"/>
        <end position="78"/>
    </location>
</feature>
<feature type="compositionally biased region" description="Basic and acidic residues" evidence="6">
    <location>
        <begin position="438"/>
        <end position="463"/>
    </location>
</feature>
<feature type="compositionally biased region" description="Acidic residues" evidence="6">
    <location>
        <begin position="1701"/>
        <end position="1729"/>
    </location>
</feature>
<feature type="region of interest" description="Disordered" evidence="6">
    <location>
        <begin position="1587"/>
        <end position="1616"/>
    </location>
</feature>
<feature type="region of interest" description="Disordered" evidence="6">
    <location>
        <begin position="705"/>
        <end position="738"/>
    </location>
</feature>
<dbReference type="InterPro" id="IPR009057">
    <property type="entry name" value="Homeodomain-like_sf"/>
</dbReference>
<dbReference type="SUPFAM" id="SSF46689">
    <property type="entry name" value="Homeodomain-like"/>
    <property type="match status" value="1"/>
</dbReference>
<dbReference type="SMART" id="SM00389">
    <property type="entry name" value="HOX"/>
    <property type="match status" value="1"/>
</dbReference>
<feature type="compositionally biased region" description="Low complexity" evidence="6">
    <location>
        <begin position="120"/>
        <end position="152"/>
    </location>
</feature>
<dbReference type="PROSITE" id="PS50071">
    <property type="entry name" value="HOMEOBOX_2"/>
    <property type="match status" value="1"/>
</dbReference>
<dbReference type="Pfam" id="PF15612">
    <property type="entry name" value="WHIM1"/>
    <property type="match status" value="1"/>
</dbReference>
<keyword evidence="3 4" id="KW-0539">Nucleus</keyword>
<proteinExistence type="predicted"/>
<evidence type="ECO:0000313" key="11">
    <source>
        <dbReference type="Proteomes" id="UP001165090"/>
    </source>
</evidence>
<dbReference type="Pfam" id="PF05066">
    <property type="entry name" value="HARE-HTH"/>
    <property type="match status" value="1"/>
</dbReference>
<feature type="region of interest" description="Disordered" evidence="6">
    <location>
        <begin position="827"/>
        <end position="1016"/>
    </location>
</feature>
<dbReference type="CDD" id="cd00086">
    <property type="entry name" value="homeodomain"/>
    <property type="match status" value="1"/>
</dbReference>
<feature type="compositionally biased region" description="Pro residues" evidence="6">
    <location>
        <begin position="188"/>
        <end position="201"/>
    </location>
</feature>
<dbReference type="InterPro" id="IPR044977">
    <property type="entry name" value="RLT1-3"/>
</dbReference>
<feature type="compositionally biased region" description="Gly residues" evidence="6">
    <location>
        <begin position="1590"/>
        <end position="1600"/>
    </location>
</feature>
<dbReference type="PANTHER" id="PTHR36968">
    <property type="entry name" value="HOMEOBOX-DDT DOMAIN PROTEIN RLT2"/>
    <property type="match status" value="1"/>
</dbReference>
<dbReference type="InterPro" id="IPR028941">
    <property type="entry name" value="WHIM2_dom"/>
</dbReference>
<evidence type="ECO:0008006" key="12">
    <source>
        <dbReference type="Google" id="ProtNLM"/>
    </source>
</evidence>
<dbReference type="InterPro" id="IPR018501">
    <property type="entry name" value="DDT_dom"/>
</dbReference>
<comment type="subcellular location">
    <subcellularLocation>
        <location evidence="1 4 5">Nucleus</location>
    </subcellularLocation>
</comment>
<feature type="compositionally biased region" description="Basic and acidic residues" evidence="6">
    <location>
        <begin position="354"/>
        <end position="422"/>
    </location>
</feature>
<name>A0ABQ5SGT9_9CHLO</name>
<evidence type="ECO:0000259" key="9">
    <source>
        <dbReference type="PROSITE" id="PS51913"/>
    </source>
</evidence>
<feature type="region of interest" description="Disordered" evidence="6">
    <location>
        <begin position="1065"/>
        <end position="1089"/>
    </location>
</feature>
<dbReference type="Pfam" id="PF15613">
    <property type="entry name" value="WSD"/>
    <property type="match status" value="1"/>
</dbReference>
<dbReference type="InterPro" id="IPR001356">
    <property type="entry name" value="HD"/>
</dbReference>
<evidence type="ECO:0000256" key="4">
    <source>
        <dbReference type="PROSITE-ProRule" id="PRU00108"/>
    </source>
</evidence>